<dbReference type="InterPro" id="IPR004291">
    <property type="entry name" value="Transposase_IS66_central"/>
</dbReference>
<dbReference type="PANTHER" id="PTHR33678">
    <property type="entry name" value="BLL1576 PROTEIN"/>
    <property type="match status" value="1"/>
</dbReference>
<protein>
    <recommendedName>
        <fullName evidence="1">Transposase IS66 central domain-containing protein</fullName>
    </recommendedName>
</protein>
<gene>
    <name evidence="2" type="ORF">MNBD_PLANCTO02-1621</name>
</gene>
<proteinExistence type="predicted"/>
<feature type="domain" description="Transposase IS66 central" evidence="1">
    <location>
        <begin position="2"/>
        <end position="52"/>
    </location>
</feature>
<dbReference type="Pfam" id="PF03050">
    <property type="entry name" value="DDE_Tnp_IS66"/>
    <property type="match status" value="1"/>
</dbReference>
<evidence type="ECO:0000259" key="1">
    <source>
        <dbReference type="Pfam" id="PF03050"/>
    </source>
</evidence>
<dbReference type="PANTHER" id="PTHR33678:SF1">
    <property type="entry name" value="BLL1576 PROTEIN"/>
    <property type="match status" value="1"/>
</dbReference>
<dbReference type="EMBL" id="UOGL01000505">
    <property type="protein sequence ID" value="VAX41039.1"/>
    <property type="molecule type" value="Genomic_DNA"/>
</dbReference>
<organism evidence="2">
    <name type="scientific">hydrothermal vent metagenome</name>
    <dbReference type="NCBI Taxonomy" id="652676"/>
    <lineage>
        <taxon>unclassified sequences</taxon>
        <taxon>metagenomes</taxon>
        <taxon>ecological metagenomes</taxon>
    </lineage>
</organism>
<evidence type="ECO:0000313" key="2">
    <source>
        <dbReference type="EMBL" id="VAX41039.1"/>
    </source>
</evidence>
<dbReference type="InterPro" id="IPR052344">
    <property type="entry name" value="Transposase-related"/>
</dbReference>
<sequence>MLDRLRDFKAEVLAFLTHSQIPFDNNQGERDIRMAKLKQKISGCFRSAEGGKIFARIRGYVSTLRKNSLNILEGIQSTFTPTPMLPNCILIAE</sequence>
<name>A0A3B1DFC4_9ZZZZ</name>
<reference evidence="2" key="1">
    <citation type="submission" date="2018-06" db="EMBL/GenBank/DDBJ databases">
        <authorList>
            <person name="Zhirakovskaya E."/>
        </authorList>
    </citation>
    <scope>NUCLEOTIDE SEQUENCE</scope>
</reference>
<dbReference type="AlphaFoldDB" id="A0A3B1DFC4"/>
<accession>A0A3B1DFC4</accession>